<dbReference type="Gene3D" id="3.30.565.10">
    <property type="entry name" value="Histidine kinase-like ATPase, C-terminal domain"/>
    <property type="match status" value="1"/>
</dbReference>
<dbReference type="GO" id="GO:0004674">
    <property type="term" value="F:protein serine/threonine kinase activity"/>
    <property type="evidence" value="ECO:0007669"/>
    <property type="project" value="UniProtKB-KW"/>
</dbReference>
<name>A0A1I2D8G9_9ACTN</name>
<dbReference type="RefSeq" id="WP_093713154.1">
    <property type="nucleotide sequence ID" value="NZ_FONG01000005.1"/>
</dbReference>
<dbReference type="CDD" id="cd16936">
    <property type="entry name" value="HATPase_RsbW-like"/>
    <property type="match status" value="1"/>
</dbReference>
<evidence type="ECO:0000259" key="2">
    <source>
        <dbReference type="Pfam" id="PF13581"/>
    </source>
</evidence>
<dbReference type="STRING" id="380248.SAMN05216251_105127"/>
<dbReference type="InterPro" id="IPR036890">
    <property type="entry name" value="HATPase_C_sf"/>
</dbReference>
<dbReference type="PANTHER" id="PTHR35526">
    <property type="entry name" value="ANTI-SIGMA-F FACTOR RSBW-RELATED"/>
    <property type="match status" value="1"/>
</dbReference>
<dbReference type="Proteomes" id="UP000199323">
    <property type="component" value="Unassembled WGS sequence"/>
</dbReference>
<keyword evidence="1" id="KW-0723">Serine/threonine-protein kinase</keyword>
<dbReference type="InterPro" id="IPR050267">
    <property type="entry name" value="Anti-sigma-factor_SerPK"/>
</dbReference>
<dbReference type="SUPFAM" id="SSF55874">
    <property type="entry name" value="ATPase domain of HSP90 chaperone/DNA topoisomerase II/histidine kinase"/>
    <property type="match status" value="1"/>
</dbReference>
<evidence type="ECO:0000256" key="1">
    <source>
        <dbReference type="ARBA" id="ARBA00022527"/>
    </source>
</evidence>
<reference evidence="3 4" key="1">
    <citation type="submission" date="2016-10" db="EMBL/GenBank/DDBJ databases">
        <authorList>
            <person name="de Groot N.N."/>
        </authorList>
    </citation>
    <scope>NUCLEOTIDE SEQUENCE [LARGE SCALE GENOMIC DNA]</scope>
    <source>
        <strain evidence="3 4">CGMCC 4.3510</strain>
    </source>
</reference>
<evidence type="ECO:0000313" key="3">
    <source>
        <dbReference type="EMBL" id="SFE76741.1"/>
    </source>
</evidence>
<sequence>MHKEPSGVEAGVVARLWPRTPRSVGRARHELEAALKGWGMEDLTDPAVLVLSELFTNAVVHARVAGRDVQTRYVRTAGGVRIEVHDAGDGRPEVRAAAEDDESGRGLALVNAVAGPGRWGVGDREGVGKMVWAECGRAAD</sequence>
<gene>
    <name evidence="3" type="ORF">SAMN05216251_105127</name>
</gene>
<keyword evidence="3" id="KW-0808">Transferase</keyword>
<evidence type="ECO:0000313" key="4">
    <source>
        <dbReference type="Proteomes" id="UP000199323"/>
    </source>
</evidence>
<dbReference type="EMBL" id="FONG01000005">
    <property type="protein sequence ID" value="SFE76741.1"/>
    <property type="molecule type" value="Genomic_DNA"/>
</dbReference>
<organism evidence="3 4">
    <name type="scientific">Actinacidiphila alni</name>
    <dbReference type="NCBI Taxonomy" id="380248"/>
    <lineage>
        <taxon>Bacteria</taxon>
        <taxon>Bacillati</taxon>
        <taxon>Actinomycetota</taxon>
        <taxon>Actinomycetes</taxon>
        <taxon>Kitasatosporales</taxon>
        <taxon>Streptomycetaceae</taxon>
        <taxon>Actinacidiphila</taxon>
    </lineage>
</organism>
<accession>A0A1I2D8G9</accession>
<dbReference type="InterPro" id="IPR003594">
    <property type="entry name" value="HATPase_dom"/>
</dbReference>
<keyword evidence="4" id="KW-1185">Reference proteome</keyword>
<keyword evidence="3" id="KW-0418">Kinase</keyword>
<dbReference type="Pfam" id="PF13581">
    <property type="entry name" value="HATPase_c_2"/>
    <property type="match status" value="1"/>
</dbReference>
<dbReference type="OrthoDB" id="4251531at2"/>
<protein>
    <submittedName>
        <fullName evidence="3">Anti-sigma regulatory factor (Ser/Thr protein kinase)</fullName>
    </submittedName>
</protein>
<dbReference type="PANTHER" id="PTHR35526:SF3">
    <property type="entry name" value="ANTI-SIGMA-F FACTOR RSBW"/>
    <property type="match status" value="1"/>
</dbReference>
<proteinExistence type="predicted"/>
<feature type="domain" description="Histidine kinase/HSP90-like ATPase" evidence="2">
    <location>
        <begin position="18"/>
        <end position="114"/>
    </location>
</feature>
<dbReference type="AlphaFoldDB" id="A0A1I2D8G9"/>